<organism evidence="5 6">
    <name type="scientific">Kutzneria kofuensis</name>
    <dbReference type="NCBI Taxonomy" id="103725"/>
    <lineage>
        <taxon>Bacteria</taxon>
        <taxon>Bacillati</taxon>
        <taxon>Actinomycetota</taxon>
        <taxon>Actinomycetes</taxon>
        <taxon>Pseudonocardiales</taxon>
        <taxon>Pseudonocardiaceae</taxon>
        <taxon>Kutzneria</taxon>
    </lineage>
</organism>
<dbReference type="AlphaFoldDB" id="A0A7W9KJV1"/>
<comment type="caution">
    <text evidence="5">The sequence shown here is derived from an EMBL/GenBank/DDBJ whole genome shotgun (WGS) entry which is preliminary data.</text>
</comment>
<dbReference type="CDD" id="cd00063">
    <property type="entry name" value="FN3"/>
    <property type="match status" value="1"/>
</dbReference>
<dbReference type="InterPro" id="IPR036116">
    <property type="entry name" value="FN3_sf"/>
</dbReference>
<dbReference type="Proteomes" id="UP000585638">
    <property type="component" value="Unassembled WGS sequence"/>
</dbReference>
<keyword evidence="1" id="KW-0326">Glycosidase</keyword>
<dbReference type="GO" id="GO:0016798">
    <property type="term" value="F:hydrolase activity, acting on glycosyl bonds"/>
    <property type="evidence" value="ECO:0007669"/>
    <property type="project" value="UniProtKB-KW"/>
</dbReference>
<keyword evidence="2" id="KW-0624">Polysaccharide degradation</keyword>
<evidence type="ECO:0000313" key="6">
    <source>
        <dbReference type="Proteomes" id="UP000585638"/>
    </source>
</evidence>
<keyword evidence="3" id="KW-0472">Membrane</keyword>
<evidence type="ECO:0000259" key="4">
    <source>
        <dbReference type="PROSITE" id="PS50853"/>
    </source>
</evidence>
<dbReference type="PROSITE" id="PS50853">
    <property type="entry name" value="FN3"/>
    <property type="match status" value="1"/>
</dbReference>
<keyword evidence="3" id="KW-0812">Transmembrane</keyword>
<protein>
    <recommendedName>
        <fullName evidence="4">Fibronectin type-III domain-containing protein</fullName>
    </recommendedName>
</protein>
<keyword evidence="3" id="KW-1133">Transmembrane helix</keyword>
<feature type="transmembrane region" description="Helical" evidence="3">
    <location>
        <begin position="87"/>
        <end position="107"/>
    </location>
</feature>
<dbReference type="SUPFAM" id="SSF49265">
    <property type="entry name" value="Fibronectin type III"/>
    <property type="match status" value="1"/>
</dbReference>
<dbReference type="EMBL" id="JACHIR010000001">
    <property type="protein sequence ID" value="MBB5893923.1"/>
    <property type="molecule type" value="Genomic_DNA"/>
</dbReference>
<keyword evidence="2" id="KW-0119">Carbohydrate metabolism</keyword>
<keyword evidence="6" id="KW-1185">Reference proteome</keyword>
<evidence type="ECO:0000313" key="5">
    <source>
        <dbReference type="EMBL" id="MBB5893923.1"/>
    </source>
</evidence>
<feature type="domain" description="Fibronectin type-III" evidence="4">
    <location>
        <begin position="285"/>
        <end position="377"/>
    </location>
</feature>
<keyword evidence="1" id="KW-0378">Hydrolase</keyword>
<accession>A0A7W9KJV1</accession>
<dbReference type="RefSeq" id="WP_184865554.1">
    <property type="nucleotide sequence ID" value="NZ_BAAAWY010000011.1"/>
</dbReference>
<sequence length="377" mass="41098">MRTGDLADIVGVQVAWWQLGFRGRRDVLRRARTGDTGPGDEVGHAWAMQVLHAPWWWRAARTALAAGAALLVVVVAEVGLMSEIGDATVAVLLTVLSSFGVTAYMTWRQTKWAREIAGSAGEHARPASVVAHKLRLTGALLLAVAVLSVFLQSAADTVSAENVCQRYAPYDPHFPGVFEGHAANHMCPVSPIQHTDDISWVQGADGNYGFWFPSVGGLLTMTSPMRAAWINYRQLLGDPVDTDRFDGCSRYINFARGYLLESPGQPVVVASGNHRPSLNTADCFVPDRPYLTSVVQDGDGDLQLDWKYPAADAYNVSYWVVGRPGIVSIEAARTHFVFDHPEPGVTYGFQIQACRKHLLGRSKCTTNSNAVAVHTRP</sequence>
<proteinExistence type="predicted"/>
<dbReference type="InterPro" id="IPR003961">
    <property type="entry name" value="FN3_dom"/>
</dbReference>
<feature type="transmembrane region" description="Helical" evidence="3">
    <location>
        <begin position="62"/>
        <end position="81"/>
    </location>
</feature>
<name>A0A7W9KJV1_9PSEU</name>
<reference evidence="5 6" key="1">
    <citation type="submission" date="2020-08" db="EMBL/GenBank/DDBJ databases">
        <title>Sequencing the genomes of 1000 actinobacteria strains.</title>
        <authorList>
            <person name="Klenk H.-P."/>
        </authorList>
    </citation>
    <scope>NUCLEOTIDE SEQUENCE [LARGE SCALE GENOMIC DNA]</scope>
    <source>
        <strain evidence="5 6">DSM 43851</strain>
    </source>
</reference>
<gene>
    <name evidence="5" type="ORF">BJ998_005119</name>
</gene>
<evidence type="ECO:0000256" key="1">
    <source>
        <dbReference type="ARBA" id="ARBA00023295"/>
    </source>
</evidence>
<dbReference type="GO" id="GO:0000272">
    <property type="term" value="P:polysaccharide catabolic process"/>
    <property type="evidence" value="ECO:0007669"/>
    <property type="project" value="UniProtKB-KW"/>
</dbReference>
<evidence type="ECO:0000256" key="2">
    <source>
        <dbReference type="ARBA" id="ARBA00023326"/>
    </source>
</evidence>
<evidence type="ECO:0000256" key="3">
    <source>
        <dbReference type="SAM" id="Phobius"/>
    </source>
</evidence>